<evidence type="ECO:0000259" key="2">
    <source>
        <dbReference type="Pfam" id="PF03872"/>
    </source>
</evidence>
<evidence type="ECO:0000313" key="3">
    <source>
        <dbReference type="EMBL" id="MFC4159199.1"/>
    </source>
</evidence>
<keyword evidence="4" id="KW-1185">Reference proteome</keyword>
<dbReference type="Proteomes" id="UP001595791">
    <property type="component" value="Unassembled WGS sequence"/>
</dbReference>
<sequence length="171" mass="18862">MQEKLSAMIDGELDDHELDALLSALDEEDSRDWDTCHLIGDALNQHSVLSSDFMERFSARLDAEPIVIAPAAIKRRRQLPRRRWVALSMAASVAFVSATAWYVGRPALSHDAETIVSANAPVATPVLREAVDNPYLAAHQSLVGSTTVLHRPVILTGQEAERMRSRPAMTH</sequence>
<dbReference type="InterPro" id="IPR005572">
    <property type="entry name" value="Anti-sigma_E_RseA_N"/>
</dbReference>
<keyword evidence="1" id="KW-0472">Membrane</keyword>
<comment type="caution">
    <text evidence="3">The sequence shown here is derived from an EMBL/GenBank/DDBJ whole genome shotgun (WGS) entry which is preliminary data.</text>
</comment>
<dbReference type="PANTHER" id="PTHR38104:SF1">
    <property type="entry name" value="ANTI-SIGMA-E FACTOR RSEA"/>
    <property type="match status" value="1"/>
</dbReference>
<dbReference type="RefSeq" id="WP_378162703.1">
    <property type="nucleotide sequence ID" value="NZ_JBHSBU010000001.1"/>
</dbReference>
<dbReference type="Pfam" id="PF03872">
    <property type="entry name" value="RseA_N"/>
    <property type="match status" value="1"/>
</dbReference>
<dbReference type="InterPro" id="IPR052383">
    <property type="entry name" value="Anti-sigma-E_RseA-like"/>
</dbReference>
<evidence type="ECO:0000313" key="4">
    <source>
        <dbReference type="Proteomes" id="UP001595791"/>
    </source>
</evidence>
<dbReference type="InterPro" id="IPR036147">
    <property type="entry name" value="Anti-sigma_E_RseA_N_sf"/>
</dbReference>
<keyword evidence="1" id="KW-0812">Transmembrane</keyword>
<reference evidence="4" key="1">
    <citation type="journal article" date="2019" name="Int. J. Syst. Evol. Microbiol.">
        <title>The Global Catalogue of Microorganisms (GCM) 10K type strain sequencing project: providing services to taxonomists for standard genome sequencing and annotation.</title>
        <authorList>
            <consortium name="The Broad Institute Genomics Platform"/>
            <consortium name="The Broad Institute Genome Sequencing Center for Infectious Disease"/>
            <person name="Wu L."/>
            <person name="Ma J."/>
        </authorList>
    </citation>
    <scope>NUCLEOTIDE SEQUENCE [LARGE SCALE GENOMIC DNA]</scope>
    <source>
        <strain evidence="4">LMG 29894</strain>
    </source>
</reference>
<proteinExistence type="predicted"/>
<accession>A0ABV8MMC2</accession>
<evidence type="ECO:0000256" key="1">
    <source>
        <dbReference type="SAM" id="Phobius"/>
    </source>
</evidence>
<dbReference type="PANTHER" id="PTHR38104">
    <property type="match status" value="1"/>
</dbReference>
<dbReference type="CDD" id="cd16328">
    <property type="entry name" value="RseA_N"/>
    <property type="match status" value="1"/>
</dbReference>
<protein>
    <submittedName>
        <fullName evidence="3">Sigma-E factor negative regulatory protein</fullName>
    </submittedName>
</protein>
<dbReference type="EMBL" id="JBHSBU010000001">
    <property type="protein sequence ID" value="MFC4159199.1"/>
    <property type="molecule type" value="Genomic_DNA"/>
</dbReference>
<keyword evidence="1" id="KW-1133">Transmembrane helix</keyword>
<name>A0ABV8MMC2_9NEIS</name>
<feature type="transmembrane region" description="Helical" evidence="1">
    <location>
        <begin position="84"/>
        <end position="104"/>
    </location>
</feature>
<feature type="domain" description="Anti sigma-E protein RseA N-terminal" evidence="2">
    <location>
        <begin position="2"/>
        <end position="81"/>
    </location>
</feature>
<organism evidence="3 4">
    <name type="scientific">Chitinimonas lacunae</name>
    <dbReference type="NCBI Taxonomy" id="1963018"/>
    <lineage>
        <taxon>Bacteria</taxon>
        <taxon>Pseudomonadati</taxon>
        <taxon>Pseudomonadota</taxon>
        <taxon>Betaproteobacteria</taxon>
        <taxon>Neisseriales</taxon>
        <taxon>Chitinibacteraceae</taxon>
        <taxon>Chitinimonas</taxon>
    </lineage>
</organism>
<dbReference type="Gene3D" id="1.10.10.880">
    <property type="entry name" value="Anti sigma-E protein RseA, N-terminal domain"/>
    <property type="match status" value="1"/>
</dbReference>
<gene>
    <name evidence="3" type="ORF">ACFOW7_07485</name>
</gene>
<dbReference type="SUPFAM" id="SSF89069">
    <property type="entry name" value="N-terminal, cytoplasmic domain of anti-sigmaE factor RseA"/>
    <property type="match status" value="1"/>
</dbReference>